<dbReference type="AlphaFoldDB" id="A0ABD6EKJ2"/>
<dbReference type="EMBL" id="JBGFUD010005639">
    <property type="protein sequence ID" value="MFH4980498.1"/>
    <property type="molecule type" value="Genomic_DNA"/>
</dbReference>
<keyword evidence="2" id="KW-1185">Reference proteome</keyword>
<evidence type="ECO:0000313" key="1">
    <source>
        <dbReference type="EMBL" id="MFH4980498.1"/>
    </source>
</evidence>
<dbReference type="Proteomes" id="UP001608902">
    <property type="component" value="Unassembled WGS sequence"/>
</dbReference>
<gene>
    <name evidence="1" type="ORF">AB6A40_007207</name>
</gene>
<organism evidence="1 2">
    <name type="scientific">Gnathostoma spinigerum</name>
    <dbReference type="NCBI Taxonomy" id="75299"/>
    <lineage>
        <taxon>Eukaryota</taxon>
        <taxon>Metazoa</taxon>
        <taxon>Ecdysozoa</taxon>
        <taxon>Nematoda</taxon>
        <taxon>Chromadorea</taxon>
        <taxon>Rhabditida</taxon>
        <taxon>Spirurina</taxon>
        <taxon>Gnathostomatomorpha</taxon>
        <taxon>Gnathostomatoidea</taxon>
        <taxon>Gnathostomatidae</taxon>
        <taxon>Gnathostoma</taxon>
    </lineage>
</organism>
<sequence length="83" mass="9380">MAELEIRDKCRTPLKRPCSTTYGIPPYLSAQRRRSRANSMFIVSLDDGEAIGVPQIAIIVVRSERLSINYAILIVNYSRQPLS</sequence>
<comment type="caution">
    <text evidence="1">The sequence shown here is derived from an EMBL/GenBank/DDBJ whole genome shotgun (WGS) entry which is preliminary data.</text>
</comment>
<protein>
    <submittedName>
        <fullName evidence="1">Uncharacterized protein</fullName>
    </submittedName>
</protein>
<name>A0ABD6EKJ2_9BILA</name>
<reference evidence="1 2" key="1">
    <citation type="submission" date="2024-08" db="EMBL/GenBank/DDBJ databases">
        <title>Gnathostoma spinigerum genome.</title>
        <authorList>
            <person name="Gonzalez-Bertolin B."/>
            <person name="Monzon S."/>
            <person name="Zaballos A."/>
            <person name="Jimenez P."/>
            <person name="Dekumyoy P."/>
            <person name="Varona S."/>
            <person name="Cuesta I."/>
            <person name="Sumanam S."/>
            <person name="Adisakwattana P."/>
            <person name="Gasser R.B."/>
            <person name="Hernandez-Gonzalez A."/>
            <person name="Young N.D."/>
            <person name="Perteguer M.J."/>
        </authorList>
    </citation>
    <scope>NUCLEOTIDE SEQUENCE [LARGE SCALE GENOMIC DNA]</scope>
    <source>
        <strain evidence="1">AL3</strain>
        <tissue evidence="1">Liver</tissue>
    </source>
</reference>
<accession>A0ABD6EKJ2</accession>
<proteinExistence type="predicted"/>
<evidence type="ECO:0000313" key="2">
    <source>
        <dbReference type="Proteomes" id="UP001608902"/>
    </source>
</evidence>